<gene>
    <name evidence="1" type="ORF">MRB53_005521</name>
</gene>
<evidence type="ECO:0000313" key="2">
    <source>
        <dbReference type="Proteomes" id="UP001234297"/>
    </source>
</evidence>
<name>A0ACC2ME58_PERAE</name>
<reference evidence="1 2" key="1">
    <citation type="journal article" date="2022" name="Hortic Res">
        <title>A haplotype resolved chromosomal level avocado genome allows analysis of novel avocado genes.</title>
        <authorList>
            <person name="Nath O."/>
            <person name="Fletcher S.J."/>
            <person name="Hayward A."/>
            <person name="Shaw L.M."/>
            <person name="Masouleh A.K."/>
            <person name="Furtado A."/>
            <person name="Henry R.J."/>
            <person name="Mitter N."/>
        </authorList>
    </citation>
    <scope>NUCLEOTIDE SEQUENCE [LARGE SCALE GENOMIC DNA]</scope>
    <source>
        <strain evidence="2">cv. Hass</strain>
    </source>
</reference>
<keyword evidence="2" id="KW-1185">Reference proteome</keyword>
<dbReference type="Proteomes" id="UP001234297">
    <property type="component" value="Chromosome 2"/>
</dbReference>
<accession>A0ACC2ME58</accession>
<proteinExistence type="predicted"/>
<organism evidence="1 2">
    <name type="scientific">Persea americana</name>
    <name type="common">Avocado</name>
    <dbReference type="NCBI Taxonomy" id="3435"/>
    <lineage>
        <taxon>Eukaryota</taxon>
        <taxon>Viridiplantae</taxon>
        <taxon>Streptophyta</taxon>
        <taxon>Embryophyta</taxon>
        <taxon>Tracheophyta</taxon>
        <taxon>Spermatophyta</taxon>
        <taxon>Magnoliopsida</taxon>
        <taxon>Magnoliidae</taxon>
        <taxon>Laurales</taxon>
        <taxon>Lauraceae</taxon>
        <taxon>Persea</taxon>
    </lineage>
</organism>
<protein>
    <submittedName>
        <fullName evidence="1">Uncharacterized protein</fullName>
    </submittedName>
</protein>
<dbReference type="EMBL" id="CM056810">
    <property type="protein sequence ID" value="KAJ8643773.1"/>
    <property type="molecule type" value="Genomic_DNA"/>
</dbReference>
<comment type="caution">
    <text evidence="1">The sequence shown here is derived from an EMBL/GenBank/DDBJ whole genome shotgun (WGS) entry which is preliminary data.</text>
</comment>
<sequence>MDALTGEIIIACEVVGYRGVEKISTTGGSLKFATGVERSPPSSGDSGAGAGFSGSGLFAGRPNRNPVPSARPNRMELTLSNSSSVRRLPTKSPSPISRTSQHLRFRPLSEIPDLFRSTAPDFQNDPAPRNQSLLFSVICVKCMRISFNVRQGDGGGWVDEEVVVGSANVGLGAGDGGGWVGEEVVVGLANVGEGTVVDGEVDGDESV</sequence>
<evidence type="ECO:0000313" key="1">
    <source>
        <dbReference type="EMBL" id="KAJ8643773.1"/>
    </source>
</evidence>